<dbReference type="AlphaFoldDB" id="A0A2I0QTI0"/>
<dbReference type="EMBL" id="PJNH01000002">
    <property type="protein sequence ID" value="PKR77608.1"/>
    <property type="molecule type" value="Genomic_DNA"/>
</dbReference>
<keyword evidence="2" id="KW-1185">Reference proteome</keyword>
<sequence length="189" mass="22202">MIETKEEIKQLIQEDHWMMGILKQVKELNLPDWWVCAGFVRSKVWDELHGNTVRTPLNDIDVIYFDEKDTSEITEKYWENELEVKDPSIPWSVKNQARMHRVNDLAPYTSSEDGISKFPEAATALGIKLDPMNQLILSAPHGIKDVVNLEVKPTPLFAENLRLSEIYESRIEKKNWRTTWNKLRIYYVD</sequence>
<evidence type="ECO:0008006" key="3">
    <source>
        <dbReference type="Google" id="ProtNLM"/>
    </source>
</evidence>
<dbReference type="OrthoDB" id="1901124at2"/>
<protein>
    <recommendedName>
        <fullName evidence="3">Nucleotidyltransferase family protein</fullName>
    </recommendedName>
</protein>
<dbReference type="InterPro" id="IPR009267">
    <property type="entry name" value="NTP_transf_6"/>
</dbReference>
<reference evidence="1 2" key="1">
    <citation type="submission" date="2017-06" db="EMBL/GenBank/DDBJ databases">
        <title>the draft geome sequence of Illustriluteabacillus marina B3227.</title>
        <authorList>
            <person name="He R.-H."/>
            <person name="Du Z.-J."/>
        </authorList>
    </citation>
    <scope>NUCLEOTIDE SEQUENCE [LARGE SCALE GENOMIC DNA]</scope>
    <source>
        <strain evidence="1 2">B3227</strain>
    </source>
</reference>
<organism evidence="1 2">
    <name type="scientific">Halalkalibacillus sediminis</name>
    <dbReference type="NCBI Taxonomy" id="2018042"/>
    <lineage>
        <taxon>Bacteria</taxon>
        <taxon>Bacillati</taxon>
        <taxon>Bacillota</taxon>
        <taxon>Bacilli</taxon>
        <taxon>Bacillales</taxon>
        <taxon>Bacillaceae</taxon>
        <taxon>Halalkalibacillus</taxon>
    </lineage>
</organism>
<comment type="caution">
    <text evidence="1">The sequence shown here is derived from an EMBL/GenBank/DDBJ whole genome shotgun (WGS) entry which is preliminary data.</text>
</comment>
<proteinExistence type="predicted"/>
<gene>
    <name evidence="1" type="ORF">CEY16_06630</name>
</gene>
<accession>A0A2I0QTI0</accession>
<dbReference type="Proteomes" id="UP000243524">
    <property type="component" value="Unassembled WGS sequence"/>
</dbReference>
<name>A0A2I0QTI0_9BACI</name>
<dbReference type="PANTHER" id="PTHR39166">
    <property type="entry name" value="BLL1166 PROTEIN"/>
    <property type="match status" value="1"/>
</dbReference>
<evidence type="ECO:0000313" key="1">
    <source>
        <dbReference type="EMBL" id="PKR77608.1"/>
    </source>
</evidence>
<dbReference type="Pfam" id="PF06042">
    <property type="entry name" value="NTP_transf_6"/>
    <property type="match status" value="1"/>
</dbReference>
<dbReference type="RefSeq" id="WP_101331216.1">
    <property type="nucleotide sequence ID" value="NZ_PJNH01000002.1"/>
</dbReference>
<evidence type="ECO:0000313" key="2">
    <source>
        <dbReference type="Proteomes" id="UP000243524"/>
    </source>
</evidence>
<dbReference type="PANTHER" id="PTHR39166:SF1">
    <property type="entry name" value="BLL1166 PROTEIN"/>
    <property type="match status" value="1"/>
</dbReference>